<evidence type="ECO:0000256" key="2">
    <source>
        <dbReference type="ARBA" id="ARBA00004752"/>
    </source>
</evidence>
<feature type="domain" description="Mur ligase central" evidence="18">
    <location>
        <begin position="117"/>
        <end position="292"/>
    </location>
</feature>
<evidence type="ECO:0000256" key="1">
    <source>
        <dbReference type="ARBA" id="ARBA00004496"/>
    </source>
</evidence>
<comment type="pathway">
    <text evidence="2 14">Cell wall biogenesis; peptidoglycan biosynthesis.</text>
</comment>
<evidence type="ECO:0000256" key="15">
    <source>
        <dbReference type="SAM" id="Phobius"/>
    </source>
</evidence>
<dbReference type="NCBIfam" id="TIGR01082">
    <property type="entry name" value="murC"/>
    <property type="match status" value="1"/>
</dbReference>
<evidence type="ECO:0000256" key="8">
    <source>
        <dbReference type="ARBA" id="ARBA00022840"/>
    </source>
</evidence>
<dbReference type="RefSeq" id="WP_395415803.1">
    <property type="nucleotide sequence ID" value="NZ_JBIPKE010000008.1"/>
</dbReference>
<feature type="domain" description="Mur ligase C-terminal" evidence="17">
    <location>
        <begin position="315"/>
        <end position="412"/>
    </location>
</feature>
<proteinExistence type="inferred from homology"/>
<comment type="subcellular location">
    <subcellularLocation>
        <location evidence="1 14">Cytoplasm</location>
    </subcellularLocation>
</comment>
<dbReference type="EC" id="6.3.2.8" evidence="3 14"/>
<name>A0ABW7N2W4_9BACT</name>
<accession>A0ABW7N2W4</accession>
<keyword evidence="20" id="KW-1185">Reference proteome</keyword>
<evidence type="ECO:0000256" key="7">
    <source>
        <dbReference type="ARBA" id="ARBA00022741"/>
    </source>
</evidence>
<evidence type="ECO:0000256" key="10">
    <source>
        <dbReference type="ARBA" id="ARBA00022984"/>
    </source>
</evidence>
<dbReference type="SUPFAM" id="SSF53244">
    <property type="entry name" value="MurD-like peptide ligases, peptide-binding domain"/>
    <property type="match status" value="1"/>
</dbReference>
<sequence length="461" mass="51929">MKLKDIQSVYFIGIGGIGMSAIARWFNQRGVKVGGYDRVDTNLTTRLSLEGMWVHYEDNPRNIPAEFMDKEKTLIIYTPAVPKKHEELRYFQKKKFIVMKRSEALGIISKRHYTVAVGGTHGKTTTSSMVAHLLNQSEKGCSAFIGGIMTNYDSNLIVGGEDAPVVVEADEFDRSFLWLSPNYTVVTSVDPDHLDIYGDEEQMKDAFGEFVKLSGEDGSTLIHHAAAEKINMHLENLYYTYGIDKGDIQAKALRAVNGMFVFNYHGNEVIKDLTLSVPGFHNVENAVAAVRVALDLGMDPETIKAGIASYRGVKRRFEYIIKDEKLTFIDDYAHHPTEITAFLKSVKALFPRKKLTVIFQPHLFSRTRDFQTGFAESLSLADEIILLDIYPAREEPIPGITSQIIFDNITKEQKILCEKSELMEVIASRNVELLCTVGAGNIDQEVPKLKSYYLNKYQIES</sequence>
<dbReference type="Gene3D" id="3.40.1190.10">
    <property type="entry name" value="Mur-like, catalytic domain"/>
    <property type="match status" value="1"/>
</dbReference>
<keyword evidence="7 14" id="KW-0547">Nucleotide-binding</keyword>
<evidence type="ECO:0000313" key="20">
    <source>
        <dbReference type="Proteomes" id="UP001610063"/>
    </source>
</evidence>
<evidence type="ECO:0000256" key="13">
    <source>
        <dbReference type="ARBA" id="ARBA00047833"/>
    </source>
</evidence>
<feature type="domain" description="Mur ligase N-terminal catalytic" evidence="16">
    <location>
        <begin position="9"/>
        <end position="113"/>
    </location>
</feature>
<dbReference type="Pfam" id="PF08245">
    <property type="entry name" value="Mur_ligase_M"/>
    <property type="match status" value="1"/>
</dbReference>
<evidence type="ECO:0000256" key="4">
    <source>
        <dbReference type="ARBA" id="ARBA00022490"/>
    </source>
</evidence>
<keyword evidence="5 14" id="KW-0436">Ligase</keyword>
<organism evidence="19 20">
    <name type="scientific">Marinoscillum luteum</name>
    <dbReference type="NCBI Taxonomy" id="861051"/>
    <lineage>
        <taxon>Bacteria</taxon>
        <taxon>Pseudomonadati</taxon>
        <taxon>Bacteroidota</taxon>
        <taxon>Cytophagia</taxon>
        <taxon>Cytophagales</taxon>
        <taxon>Reichenbachiellaceae</taxon>
        <taxon>Marinoscillum</taxon>
    </lineage>
</organism>
<keyword evidence="8 14" id="KW-0067">ATP-binding</keyword>
<dbReference type="PANTHER" id="PTHR43445">
    <property type="entry name" value="UDP-N-ACETYLMURAMATE--L-ALANINE LIGASE-RELATED"/>
    <property type="match status" value="1"/>
</dbReference>
<dbReference type="SUPFAM" id="SSF51984">
    <property type="entry name" value="MurCD N-terminal domain"/>
    <property type="match status" value="1"/>
</dbReference>
<dbReference type="InterPro" id="IPR050061">
    <property type="entry name" value="MurCDEF_pg_biosynth"/>
</dbReference>
<dbReference type="GO" id="GO:0008763">
    <property type="term" value="F:UDP-N-acetylmuramate-L-alanine ligase activity"/>
    <property type="evidence" value="ECO:0007669"/>
    <property type="project" value="UniProtKB-EC"/>
</dbReference>
<dbReference type="InterPro" id="IPR000713">
    <property type="entry name" value="Mur_ligase_N"/>
</dbReference>
<dbReference type="HAMAP" id="MF_00046">
    <property type="entry name" value="MurC"/>
    <property type="match status" value="1"/>
</dbReference>
<feature type="binding site" evidence="14">
    <location>
        <begin position="119"/>
        <end position="125"/>
    </location>
    <ligand>
        <name>ATP</name>
        <dbReference type="ChEBI" id="CHEBI:30616"/>
    </ligand>
</feature>
<dbReference type="InterPro" id="IPR013221">
    <property type="entry name" value="Mur_ligase_cen"/>
</dbReference>
<keyword evidence="6 14" id="KW-0132">Cell division</keyword>
<evidence type="ECO:0000256" key="3">
    <source>
        <dbReference type="ARBA" id="ARBA00012211"/>
    </source>
</evidence>
<comment type="function">
    <text evidence="14">Cell wall formation.</text>
</comment>
<comment type="caution">
    <text evidence="19">The sequence shown here is derived from an EMBL/GenBank/DDBJ whole genome shotgun (WGS) entry which is preliminary data.</text>
</comment>
<evidence type="ECO:0000256" key="6">
    <source>
        <dbReference type="ARBA" id="ARBA00022618"/>
    </source>
</evidence>
<keyword evidence="15" id="KW-0812">Transmembrane</keyword>
<dbReference type="InterPro" id="IPR036565">
    <property type="entry name" value="Mur-like_cat_sf"/>
</dbReference>
<keyword evidence="9 14" id="KW-0133">Cell shape</keyword>
<evidence type="ECO:0000313" key="19">
    <source>
        <dbReference type="EMBL" id="MFH6981992.1"/>
    </source>
</evidence>
<reference evidence="19 20" key="1">
    <citation type="journal article" date="2013" name="Int. J. Syst. Evol. Microbiol.">
        <title>Marinoscillum luteum sp. nov., isolated from marine sediment.</title>
        <authorList>
            <person name="Cha I.T."/>
            <person name="Park S.J."/>
            <person name="Kim S.J."/>
            <person name="Kim J.G."/>
            <person name="Jung M.Y."/>
            <person name="Shin K.S."/>
            <person name="Kwon K.K."/>
            <person name="Yang S.H."/>
            <person name="Seo Y.S."/>
            <person name="Rhee S.K."/>
        </authorList>
    </citation>
    <scope>NUCLEOTIDE SEQUENCE [LARGE SCALE GENOMIC DNA]</scope>
    <source>
        <strain evidence="19 20">KCTC 23939</strain>
    </source>
</reference>
<evidence type="ECO:0000259" key="17">
    <source>
        <dbReference type="Pfam" id="PF02875"/>
    </source>
</evidence>
<evidence type="ECO:0000259" key="16">
    <source>
        <dbReference type="Pfam" id="PF01225"/>
    </source>
</evidence>
<dbReference type="Gene3D" id="3.90.190.20">
    <property type="entry name" value="Mur ligase, C-terminal domain"/>
    <property type="match status" value="1"/>
</dbReference>
<dbReference type="EMBL" id="JBIPKE010000008">
    <property type="protein sequence ID" value="MFH6981992.1"/>
    <property type="molecule type" value="Genomic_DNA"/>
</dbReference>
<evidence type="ECO:0000256" key="12">
    <source>
        <dbReference type="ARBA" id="ARBA00023316"/>
    </source>
</evidence>
<dbReference type="Proteomes" id="UP001610063">
    <property type="component" value="Unassembled WGS sequence"/>
</dbReference>
<keyword evidence="12 14" id="KW-0961">Cell wall biogenesis/degradation</keyword>
<dbReference type="Pfam" id="PF01225">
    <property type="entry name" value="Mur_ligase"/>
    <property type="match status" value="1"/>
</dbReference>
<dbReference type="InterPro" id="IPR005758">
    <property type="entry name" value="UDP-N-AcMur_Ala_ligase_MurC"/>
</dbReference>
<dbReference type="Gene3D" id="3.40.50.720">
    <property type="entry name" value="NAD(P)-binding Rossmann-like Domain"/>
    <property type="match status" value="1"/>
</dbReference>
<dbReference type="PANTHER" id="PTHR43445:SF3">
    <property type="entry name" value="UDP-N-ACETYLMURAMATE--L-ALANINE LIGASE"/>
    <property type="match status" value="1"/>
</dbReference>
<evidence type="ECO:0000256" key="14">
    <source>
        <dbReference type="HAMAP-Rule" id="MF_00046"/>
    </source>
</evidence>
<evidence type="ECO:0000256" key="11">
    <source>
        <dbReference type="ARBA" id="ARBA00023306"/>
    </source>
</evidence>
<dbReference type="InterPro" id="IPR004101">
    <property type="entry name" value="Mur_ligase_C"/>
</dbReference>
<evidence type="ECO:0000256" key="9">
    <source>
        <dbReference type="ARBA" id="ARBA00022960"/>
    </source>
</evidence>
<comment type="catalytic activity">
    <reaction evidence="13 14">
        <text>UDP-N-acetyl-alpha-D-muramate + L-alanine + ATP = UDP-N-acetyl-alpha-D-muramoyl-L-alanine + ADP + phosphate + H(+)</text>
        <dbReference type="Rhea" id="RHEA:23372"/>
        <dbReference type="ChEBI" id="CHEBI:15378"/>
        <dbReference type="ChEBI" id="CHEBI:30616"/>
        <dbReference type="ChEBI" id="CHEBI:43474"/>
        <dbReference type="ChEBI" id="CHEBI:57972"/>
        <dbReference type="ChEBI" id="CHEBI:70757"/>
        <dbReference type="ChEBI" id="CHEBI:83898"/>
        <dbReference type="ChEBI" id="CHEBI:456216"/>
        <dbReference type="EC" id="6.3.2.8"/>
    </reaction>
</comment>
<keyword evidence="15" id="KW-0472">Membrane</keyword>
<dbReference type="InterPro" id="IPR036615">
    <property type="entry name" value="Mur_ligase_C_dom_sf"/>
</dbReference>
<keyword evidence="11 14" id="KW-0131">Cell cycle</keyword>
<keyword evidence="10 14" id="KW-0573">Peptidoglycan synthesis</keyword>
<gene>
    <name evidence="14 19" type="primary">murC</name>
    <name evidence="19" type="ORF">ACHKAR_01010</name>
</gene>
<comment type="similarity">
    <text evidence="14">Belongs to the MurCDEF family.</text>
</comment>
<evidence type="ECO:0000259" key="18">
    <source>
        <dbReference type="Pfam" id="PF08245"/>
    </source>
</evidence>
<keyword evidence="4 14" id="KW-0963">Cytoplasm</keyword>
<protein>
    <recommendedName>
        <fullName evidence="3 14">UDP-N-acetylmuramate--L-alanine ligase</fullName>
        <ecNumber evidence="3 14">6.3.2.8</ecNumber>
    </recommendedName>
    <alternativeName>
        <fullName evidence="14">UDP-N-acetylmuramoyl-L-alanine synthetase</fullName>
    </alternativeName>
</protein>
<feature type="transmembrane region" description="Helical" evidence="15">
    <location>
        <begin position="6"/>
        <end position="26"/>
    </location>
</feature>
<dbReference type="Pfam" id="PF02875">
    <property type="entry name" value="Mur_ligase_C"/>
    <property type="match status" value="1"/>
</dbReference>
<evidence type="ECO:0000256" key="5">
    <source>
        <dbReference type="ARBA" id="ARBA00022598"/>
    </source>
</evidence>
<keyword evidence="15" id="KW-1133">Transmembrane helix</keyword>
<dbReference type="SUPFAM" id="SSF53623">
    <property type="entry name" value="MurD-like peptide ligases, catalytic domain"/>
    <property type="match status" value="1"/>
</dbReference>